<dbReference type="Proteomes" id="UP001552479">
    <property type="component" value="Unassembled WGS sequence"/>
</dbReference>
<protein>
    <recommendedName>
        <fullName evidence="6">Indoleamine 2,3-dioxygenase</fullName>
    </recommendedName>
</protein>
<accession>A0ABV3IYE8</accession>
<keyword evidence="2" id="KW-0408">Iron</keyword>
<organism evidence="4 5">
    <name type="scientific">Streptomyces roseoverticillatus</name>
    <dbReference type="NCBI Taxonomy" id="66429"/>
    <lineage>
        <taxon>Bacteria</taxon>
        <taxon>Bacillati</taxon>
        <taxon>Actinomycetota</taxon>
        <taxon>Actinomycetes</taxon>
        <taxon>Kitasatosporales</taxon>
        <taxon>Streptomycetaceae</taxon>
        <taxon>Streptomyces</taxon>
    </lineage>
</organism>
<dbReference type="EMBL" id="JBFASG010000017">
    <property type="protein sequence ID" value="MEV4924806.1"/>
    <property type="molecule type" value="Genomic_DNA"/>
</dbReference>
<keyword evidence="1" id="KW-0479">Metal-binding</keyword>
<dbReference type="RefSeq" id="WP_366088687.1">
    <property type="nucleotide sequence ID" value="NZ_JBFASG010000017.1"/>
</dbReference>
<evidence type="ECO:0000313" key="4">
    <source>
        <dbReference type="EMBL" id="MEV4924806.1"/>
    </source>
</evidence>
<name>A0ABV3IYE8_9ACTN</name>
<evidence type="ECO:0000256" key="3">
    <source>
        <dbReference type="SAM" id="MobiDB-lite"/>
    </source>
</evidence>
<evidence type="ECO:0008006" key="6">
    <source>
        <dbReference type="Google" id="ProtNLM"/>
    </source>
</evidence>
<sequence>MPRATMALAYPLTAPAAVPITELGPDLLPVGERVCGVRPIEVPLVVLSGERRDALFARTLPGHDDASRFQAMGPLRALGTLASTRTGFLLEHAPDFRGPVADLCRAASAHYAKGDAARFREWFAGRATSLEQDLVRHVAQLPAPEAERLMVPLIYLNHMWRQGDPNADVATGPSRMPEPLGSLLGPVAGAVGMIPRFNQIVMTMLAFELDGVSGGAELSYRDVAAVDRMRPAFWLNEGNRSELELYQAFYAVEAFGAPLYGWGCHALECAAADDRAGGAQALRMVQAVIRNVYMITKRLIPRIDADEFRRIQVTCGWVGDEVTGVASGYQLPFMLMLDSLFHVNYTHPGVIAARANNLRFVPEDWKAFFRMVYDARPALRTWVHESGDGPLAEAYRSCTGIFTLFRNMHRHLGGQVLKGGTTTGRVFDSAAANHEQFMSEMAALVDDTAATGDVSQPAAPDSPPAAASRGVPS</sequence>
<dbReference type="Gene3D" id="1.20.58.480">
    <property type="match status" value="1"/>
</dbReference>
<dbReference type="InterPro" id="IPR037217">
    <property type="entry name" value="Trp/Indoleamine_2_3_dOase-like"/>
</dbReference>
<evidence type="ECO:0000256" key="2">
    <source>
        <dbReference type="ARBA" id="ARBA00023004"/>
    </source>
</evidence>
<feature type="compositionally biased region" description="Low complexity" evidence="3">
    <location>
        <begin position="464"/>
        <end position="473"/>
    </location>
</feature>
<keyword evidence="5" id="KW-1185">Reference proteome</keyword>
<evidence type="ECO:0000256" key="1">
    <source>
        <dbReference type="ARBA" id="ARBA00022723"/>
    </source>
</evidence>
<gene>
    <name evidence="4" type="ORF">AB0L03_18495</name>
</gene>
<proteinExistence type="predicted"/>
<dbReference type="PANTHER" id="PTHR28657:SF11">
    <property type="entry name" value="INDOLEAMINE 2,3-DIOXYGENASE"/>
    <property type="match status" value="1"/>
</dbReference>
<evidence type="ECO:0000313" key="5">
    <source>
        <dbReference type="Proteomes" id="UP001552479"/>
    </source>
</evidence>
<feature type="region of interest" description="Disordered" evidence="3">
    <location>
        <begin position="449"/>
        <end position="473"/>
    </location>
</feature>
<dbReference type="SUPFAM" id="SSF140959">
    <property type="entry name" value="Indolic compounds 2,3-dioxygenase-like"/>
    <property type="match status" value="1"/>
</dbReference>
<dbReference type="InterPro" id="IPR000898">
    <property type="entry name" value="Indolamine_dOase"/>
</dbReference>
<dbReference type="PANTHER" id="PTHR28657">
    <property type="entry name" value="INDOLEAMINE 2,3-DIOXYGENASE"/>
    <property type="match status" value="1"/>
</dbReference>
<comment type="caution">
    <text evidence="4">The sequence shown here is derived from an EMBL/GenBank/DDBJ whole genome shotgun (WGS) entry which is preliminary data.</text>
</comment>
<reference evidence="4 5" key="1">
    <citation type="submission" date="2024-06" db="EMBL/GenBank/DDBJ databases">
        <title>The Natural Products Discovery Center: Release of the First 8490 Sequenced Strains for Exploring Actinobacteria Biosynthetic Diversity.</title>
        <authorList>
            <person name="Kalkreuter E."/>
            <person name="Kautsar S.A."/>
            <person name="Yang D."/>
            <person name="Bader C.D."/>
            <person name="Teijaro C.N."/>
            <person name="Fluegel L."/>
            <person name="Davis C.M."/>
            <person name="Simpson J.R."/>
            <person name="Lauterbach L."/>
            <person name="Steele A.D."/>
            <person name="Gui C."/>
            <person name="Meng S."/>
            <person name="Li G."/>
            <person name="Viehrig K."/>
            <person name="Ye F."/>
            <person name="Su P."/>
            <person name="Kiefer A.F."/>
            <person name="Nichols A."/>
            <person name="Cepeda A.J."/>
            <person name="Yan W."/>
            <person name="Fan B."/>
            <person name="Jiang Y."/>
            <person name="Adhikari A."/>
            <person name="Zheng C.-J."/>
            <person name="Schuster L."/>
            <person name="Cowan T.M."/>
            <person name="Smanski M.J."/>
            <person name="Chevrette M.G."/>
            <person name="De Carvalho L.P.S."/>
            <person name="Shen B."/>
        </authorList>
    </citation>
    <scope>NUCLEOTIDE SEQUENCE [LARGE SCALE GENOMIC DNA]</scope>
    <source>
        <strain evidence="4 5">NPDC053791</strain>
    </source>
</reference>